<reference evidence="1 2" key="1">
    <citation type="journal article" date="2015" name="Nature">
        <title>rRNA introns, odd ribosomes, and small enigmatic genomes across a large radiation of phyla.</title>
        <authorList>
            <person name="Brown C.T."/>
            <person name="Hug L.A."/>
            <person name="Thomas B.C."/>
            <person name="Sharon I."/>
            <person name="Castelle C.J."/>
            <person name="Singh A."/>
            <person name="Wilkins M.J."/>
            <person name="Williams K.H."/>
            <person name="Banfield J.F."/>
        </authorList>
    </citation>
    <scope>NUCLEOTIDE SEQUENCE [LARGE SCALE GENOMIC DNA]</scope>
</reference>
<accession>A0A0G0I0V4</accession>
<comment type="caution">
    <text evidence="1">The sequence shown here is derived from an EMBL/GenBank/DDBJ whole genome shotgun (WGS) entry which is preliminary data.</text>
</comment>
<dbReference type="Proteomes" id="UP000034231">
    <property type="component" value="Unassembled WGS sequence"/>
</dbReference>
<evidence type="ECO:0000313" key="1">
    <source>
        <dbReference type="EMBL" id="KKQ48968.1"/>
    </source>
</evidence>
<dbReference type="EMBL" id="LBTX01000021">
    <property type="protein sequence ID" value="KKQ48968.1"/>
    <property type="molecule type" value="Genomic_DNA"/>
</dbReference>
<protein>
    <submittedName>
        <fullName evidence="1">Uncharacterized protein</fullName>
    </submittedName>
</protein>
<name>A0A0G0I0V4_9BACT</name>
<sequence length="88" mass="10797">MEEWKFVSDLAMAEDSKHWWAAGTYDDEGIMYRDMEWLFDTKLEALAFKRKLKKAFFRYWYKIEIDIDEFDENELEEEIGDIKINEII</sequence>
<proteinExistence type="predicted"/>
<evidence type="ECO:0000313" key="2">
    <source>
        <dbReference type="Proteomes" id="UP000034231"/>
    </source>
</evidence>
<gene>
    <name evidence="1" type="ORF">US68_C0021G0004</name>
</gene>
<organism evidence="1 2">
    <name type="scientific">Candidatus Shapirobacteria bacterium GW2011_GWE1_38_10</name>
    <dbReference type="NCBI Taxonomy" id="1618488"/>
    <lineage>
        <taxon>Bacteria</taxon>
        <taxon>Candidatus Shapironibacteriota</taxon>
    </lineage>
</organism>
<dbReference type="AlphaFoldDB" id="A0A0G0I0V4"/>